<keyword evidence="8" id="KW-1185">Reference proteome</keyword>
<comment type="caution">
    <text evidence="7">The sequence shown here is derived from an EMBL/GenBank/DDBJ whole genome shotgun (WGS) entry which is preliminary data.</text>
</comment>
<feature type="transmembrane region" description="Helical" evidence="5">
    <location>
        <begin position="20"/>
        <end position="42"/>
    </location>
</feature>
<evidence type="ECO:0000313" key="8">
    <source>
        <dbReference type="Proteomes" id="UP000761411"/>
    </source>
</evidence>
<feature type="transmembrane region" description="Helical" evidence="5">
    <location>
        <begin position="612"/>
        <end position="636"/>
    </location>
</feature>
<dbReference type="SUPFAM" id="SSF58104">
    <property type="entry name" value="Methyl-accepting chemotaxis protein (MCP) signaling domain"/>
    <property type="match status" value="1"/>
</dbReference>
<evidence type="ECO:0000256" key="1">
    <source>
        <dbReference type="ARBA" id="ARBA00004141"/>
    </source>
</evidence>
<sequence>MKNKLFTQELLAIFRNKKLLIPIIAVLFIPVLYSGMFLWAFWDPYEHLSDLPVAVANSDAGSTIDGKKLELGNDLVEKLKESQDFGFEFVSEEEGAKGLEQQKYYMLIKIPEDFSENATTLLEEHPEKLELVYMPNESFNFLSAQIGGTAAEKIKASVSEKVSETYAETMFDKIGGLADGLDQASDGAFELNDGAVRLKYGSQELFDNLSVLASKSVEFNEGLNSANSGTKELANGAVELSGGLGQLEEGETKLADASGQLLAGQKDLQAGASEVKAGLDQANSKIPAMIEATQQIEQGSENLSQSLTAWRNGADNAAGGAAEVHAGIQELQTQMEAMAPLLSAYPEKQKELAEALSKLEAGSAGLEQGTAKLSDSAGKLAAGSEKLSAGLKEVIAGQGQLQAGMSKLAAGSGQLETGAAKLAAGHEEFHSGLQVFGDKLSEAKAGSVELANGSSKLVGGMDELAAGSAAMTDGTDKLATGAGELFEGNSKVVDGTSELAEKLKDGAEEAKVNPDEETYNMLAAPVKLANETLKSVPNYGTGFAPYFLSLGLFVGALLLSIVFPLREPAGVPSSGASWFFSKFGILAGIGVLQALAADAILLLGLGLDVESIPLFLIFSVITSLTFIALIQFLVTLLGDPGRFVAIVILILQLTTSAGTFPLELIPGFLQKFNAYLPMTYSVQGFKAVISSGDFSFMWQNAGILAGYILVLAAGTAVYFHWMYKRRFTILAEKY</sequence>
<evidence type="ECO:0000256" key="2">
    <source>
        <dbReference type="ARBA" id="ARBA00022692"/>
    </source>
</evidence>
<dbReference type="InterPro" id="IPR051328">
    <property type="entry name" value="T7SS_ABC-Transporter"/>
</dbReference>
<dbReference type="NCBIfam" id="TIGR03057">
    <property type="entry name" value="xxxLxxG_by_4"/>
    <property type="match status" value="2"/>
</dbReference>
<evidence type="ECO:0000313" key="7">
    <source>
        <dbReference type="EMBL" id="MBS8262969.1"/>
    </source>
</evidence>
<dbReference type="NCBIfam" id="TIGR03061">
    <property type="entry name" value="pip_yhgE_Nterm"/>
    <property type="match status" value="1"/>
</dbReference>
<dbReference type="InterPro" id="IPR013525">
    <property type="entry name" value="ABC2_TM"/>
</dbReference>
<keyword evidence="2 5" id="KW-0812">Transmembrane</keyword>
<gene>
    <name evidence="7" type="ORF">DYI25_00800</name>
</gene>
<dbReference type="InterPro" id="IPR017501">
    <property type="entry name" value="Phage_infect_YhgE_C"/>
</dbReference>
<feature type="transmembrane region" description="Helical" evidence="5">
    <location>
        <begin position="701"/>
        <end position="723"/>
    </location>
</feature>
<dbReference type="Proteomes" id="UP000761411">
    <property type="component" value="Unassembled WGS sequence"/>
</dbReference>
<evidence type="ECO:0000256" key="3">
    <source>
        <dbReference type="ARBA" id="ARBA00022989"/>
    </source>
</evidence>
<dbReference type="NCBIfam" id="TIGR03062">
    <property type="entry name" value="pip_yhgE_Cterm"/>
    <property type="match status" value="1"/>
</dbReference>
<evidence type="ECO:0000256" key="5">
    <source>
        <dbReference type="SAM" id="Phobius"/>
    </source>
</evidence>
<feature type="domain" description="ABC-2 type transporter transmembrane" evidence="6">
    <location>
        <begin position="516"/>
        <end position="714"/>
    </location>
</feature>
<feature type="transmembrane region" description="Helical" evidence="5">
    <location>
        <begin position="583"/>
        <end position="606"/>
    </location>
</feature>
<feature type="domain" description="ABC-2 type transporter transmembrane" evidence="6">
    <location>
        <begin position="23"/>
        <end position="139"/>
    </location>
</feature>
<dbReference type="PANTHER" id="PTHR43077:SF5">
    <property type="entry name" value="PHAGE INFECTION PROTEIN"/>
    <property type="match status" value="1"/>
</dbReference>
<dbReference type="GO" id="GO:0016020">
    <property type="term" value="C:membrane"/>
    <property type="evidence" value="ECO:0007669"/>
    <property type="project" value="UniProtKB-SubCell"/>
</dbReference>
<feature type="transmembrane region" description="Helical" evidence="5">
    <location>
        <begin position="543"/>
        <end position="563"/>
    </location>
</feature>
<dbReference type="Pfam" id="PF12698">
    <property type="entry name" value="ABC2_membrane_3"/>
    <property type="match status" value="2"/>
</dbReference>
<dbReference type="AlphaFoldDB" id="A0A944CHU8"/>
<reference evidence="7 8" key="1">
    <citation type="journal article" date="2021" name="Microorganisms">
        <title>Bacterial Dimethylsulfoniopropionate Biosynthesis in the East China Sea.</title>
        <authorList>
            <person name="Liu J."/>
            <person name="Zhang Y."/>
            <person name="Liu J."/>
            <person name="Zhong H."/>
            <person name="Williams B.T."/>
            <person name="Zheng Y."/>
            <person name="Curson A.R.J."/>
            <person name="Sun C."/>
            <person name="Sun H."/>
            <person name="Song D."/>
            <person name="Wagner Mackenzie B."/>
            <person name="Bermejo Martinez A."/>
            <person name="Todd J.D."/>
            <person name="Zhang X.H."/>
        </authorList>
    </citation>
    <scope>NUCLEOTIDE SEQUENCE [LARGE SCALE GENOMIC DNA]</scope>
    <source>
        <strain evidence="7 8">ESS08</strain>
    </source>
</reference>
<accession>A0A944CHU8</accession>
<proteinExistence type="predicted"/>
<feature type="transmembrane region" description="Helical" evidence="5">
    <location>
        <begin position="643"/>
        <end position="662"/>
    </location>
</feature>
<protein>
    <submittedName>
        <fullName evidence="7">YhgE/Pip domain-containing protein</fullName>
    </submittedName>
</protein>
<name>A0A944CHU8_9BACI</name>
<dbReference type="RefSeq" id="WP_213365801.1">
    <property type="nucleotide sequence ID" value="NZ_QTKX01000001.1"/>
</dbReference>
<dbReference type="InterPro" id="IPR017500">
    <property type="entry name" value="Phage_infect_YhgE_N"/>
</dbReference>
<evidence type="ECO:0000256" key="4">
    <source>
        <dbReference type="ARBA" id="ARBA00023136"/>
    </source>
</evidence>
<organism evidence="7 8">
    <name type="scientific">Mesobacillus boroniphilus</name>
    <dbReference type="NCBI Taxonomy" id="308892"/>
    <lineage>
        <taxon>Bacteria</taxon>
        <taxon>Bacillati</taxon>
        <taxon>Bacillota</taxon>
        <taxon>Bacilli</taxon>
        <taxon>Bacillales</taxon>
        <taxon>Bacillaceae</taxon>
        <taxon>Mesobacillus</taxon>
    </lineage>
</organism>
<dbReference type="GO" id="GO:0140359">
    <property type="term" value="F:ABC-type transporter activity"/>
    <property type="evidence" value="ECO:0007669"/>
    <property type="project" value="InterPro"/>
</dbReference>
<keyword evidence="3 5" id="KW-1133">Transmembrane helix</keyword>
<evidence type="ECO:0000259" key="6">
    <source>
        <dbReference type="Pfam" id="PF12698"/>
    </source>
</evidence>
<dbReference type="InterPro" id="IPR023908">
    <property type="entry name" value="xxxLxxG_rpt"/>
</dbReference>
<dbReference type="Gene3D" id="3.40.1710.10">
    <property type="entry name" value="abc type-2 transporter like domain"/>
    <property type="match status" value="1"/>
</dbReference>
<comment type="subcellular location">
    <subcellularLocation>
        <location evidence="1">Membrane</location>
        <topology evidence="1">Multi-pass membrane protein</topology>
    </subcellularLocation>
</comment>
<keyword evidence="4 5" id="KW-0472">Membrane</keyword>
<dbReference type="PANTHER" id="PTHR43077">
    <property type="entry name" value="TRANSPORT PERMEASE YVFS-RELATED"/>
    <property type="match status" value="1"/>
</dbReference>
<dbReference type="EMBL" id="QTKX01000001">
    <property type="protein sequence ID" value="MBS8262969.1"/>
    <property type="molecule type" value="Genomic_DNA"/>
</dbReference>